<dbReference type="EMBL" id="NVQC01000009">
    <property type="protein sequence ID" value="PTL36941.1"/>
    <property type="molecule type" value="Genomic_DNA"/>
</dbReference>
<evidence type="ECO:0000313" key="1">
    <source>
        <dbReference type="EMBL" id="PTL36941.1"/>
    </source>
</evidence>
<dbReference type="OrthoDB" id="9795924at2"/>
<dbReference type="Proteomes" id="UP000241436">
    <property type="component" value="Unassembled WGS sequence"/>
</dbReference>
<sequence>MKSATLGKNTSGTEVTNISRHGFWLLLADEELFVPFKEFPWFKDASVSEVLNVERPHPHHLYWPDLDVDLAVESIRHPEKFPLVSKVSHPARRSSRRPKVASG</sequence>
<name>A0A2T4U0Q8_9BACT</name>
<proteinExistence type="predicted"/>
<organism evidence="1 2">
    <name type="scientific">Candidatus Methylomirabilis limnetica</name>
    <dbReference type="NCBI Taxonomy" id="2033718"/>
    <lineage>
        <taxon>Bacteria</taxon>
        <taxon>Candidatus Methylomirabilota</taxon>
        <taxon>Candidatus Methylomirabilia</taxon>
        <taxon>Candidatus Methylomirabilales</taxon>
        <taxon>Candidatus Methylomirabilaceae</taxon>
        <taxon>Candidatus Methylomirabilis</taxon>
    </lineage>
</organism>
<dbReference type="Pfam" id="PF10387">
    <property type="entry name" value="DUF2442"/>
    <property type="match status" value="1"/>
</dbReference>
<accession>A0A2T4U0Q8</accession>
<dbReference type="InterPro" id="IPR018841">
    <property type="entry name" value="DUF2442"/>
</dbReference>
<reference evidence="2" key="2">
    <citation type="journal article" date="2018" name="Environ. Microbiol.">
        <title>Bloom of a denitrifying methanotroph, 'Candidatus Methylomirabilis limnetica', in a deep stratified lake.</title>
        <authorList>
            <person name="Graf J.S."/>
            <person name="Mayr M.J."/>
            <person name="Marchant H.K."/>
            <person name="Tienken D."/>
            <person name="Hach P.F."/>
            <person name="Brand A."/>
            <person name="Schubert C.J."/>
            <person name="Kuypers M.M."/>
            <person name="Milucka J."/>
        </authorList>
    </citation>
    <scope>NUCLEOTIDE SEQUENCE [LARGE SCALE GENOMIC DNA]</scope>
    <source>
        <strain evidence="2">Zug</strain>
    </source>
</reference>
<keyword evidence="2" id="KW-1185">Reference proteome</keyword>
<reference evidence="1 2" key="1">
    <citation type="submission" date="2017-09" db="EMBL/GenBank/DDBJ databases">
        <title>Bloom of a denitrifying methanotroph, Candidatus Methylomirabilis limnetica, in a deep stratified lake.</title>
        <authorList>
            <person name="Graf J.S."/>
            <person name="Marchant H.K."/>
            <person name="Tienken D."/>
            <person name="Hach P.F."/>
            <person name="Brand A."/>
            <person name="Schubert C.J."/>
            <person name="Kuypers M.M."/>
            <person name="Milucka J."/>
        </authorList>
    </citation>
    <scope>NUCLEOTIDE SEQUENCE [LARGE SCALE GENOMIC DNA]</scope>
    <source>
        <strain evidence="1 2">Zug</strain>
    </source>
</reference>
<protein>
    <recommendedName>
        <fullName evidence="3">Integron cassette protein</fullName>
    </recommendedName>
</protein>
<comment type="caution">
    <text evidence="1">The sequence shown here is derived from an EMBL/GenBank/DDBJ whole genome shotgun (WGS) entry which is preliminary data.</text>
</comment>
<evidence type="ECO:0000313" key="2">
    <source>
        <dbReference type="Proteomes" id="UP000241436"/>
    </source>
</evidence>
<dbReference type="RefSeq" id="WP_107561104.1">
    <property type="nucleotide sequence ID" value="NZ_NVQC01000009.1"/>
</dbReference>
<evidence type="ECO:0008006" key="3">
    <source>
        <dbReference type="Google" id="ProtNLM"/>
    </source>
</evidence>
<gene>
    <name evidence="1" type="ORF">CLG94_01330</name>
</gene>
<dbReference type="AlphaFoldDB" id="A0A2T4U0Q8"/>